<name>A0A2J7TGW7_METSI</name>
<evidence type="ECO:0000256" key="2">
    <source>
        <dbReference type="ARBA" id="ARBA00022801"/>
    </source>
</evidence>
<protein>
    <submittedName>
        <fullName evidence="4">Alpha/beta hydrolase</fullName>
    </submittedName>
</protein>
<dbReference type="EMBL" id="PDZR01000010">
    <property type="protein sequence ID" value="PNG25997.1"/>
    <property type="molecule type" value="Genomic_DNA"/>
</dbReference>
<dbReference type="AlphaFoldDB" id="A0A2J7TGW7"/>
<dbReference type="InterPro" id="IPR050300">
    <property type="entry name" value="GDXG_lipolytic_enzyme"/>
</dbReference>
<gene>
    <name evidence="4" type="ORF">CR492_10395</name>
</gene>
<reference evidence="4 5" key="1">
    <citation type="submission" date="2017-10" db="EMBL/GenBank/DDBJ databases">
        <title>Genome announcement of Methylocella silvestris TVC from permafrost.</title>
        <authorList>
            <person name="Wang J."/>
            <person name="Geng K."/>
            <person name="Ul-Haque F."/>
            <person name="Crombie A.T."/>
            <person name="Street L.E."/>
            <person name="Wookey P.A."/>
            <person name="Murrell J.C."/>
            <person name="Pratscher J."/>
        </authorList>
    </citation>
    <scope>NUCLEOTIDE SEQUENCE [LARGE SCALE GENOMIC DNA]</scope>
    <source>
        <strain evidence="4 5">TVC</strain>
    </source>
</reference>
<evidence type="ECO:0000313" key="5">
    <source>
        <dbReference type="Proteomes" id="UP000236286"/>
    </source>
</evidence>
<dbReference type="RefSeq" id="WP_102843682.1">
    <property type="nucleotide sequence ID" value="NZ_PDZR01000010.1"/>
</dbReference>
<organism evidence="4 5">
    <name type="scientific">Methylocella silvestris</name>
    <dbReference type="NCBI Taxonomy" id="199596"/>
    <lineage>
        <taxon>Bacteria</taxon>
        <taxon>Pseudomonadati</taxon>
        <taxon>Pseudomonadota</taxon>
        <taxon>Alphaproteobacteria</taxon>
        <taxon>Hyphomicrobiales</taxon>
        <taxon>Beijerinckiaceae</taxon>
        <taxon>Methylocella</taxon>
    </lineage>
</organism>
<dbReference type="SUPFAM" id="SSF53474">
    <property type="entry name" value="alpha/beta-Hydrolases"/>
    <property type="match status" value="1"/>
</dbReference>
<evidence type="ECO:0000259" key="3">
    <source>
        <dbReference type="Pfam" id="PF07859"/>
    </source>
</evidence>
<evidence type="ECO:0000256" key="1">
    <source>
        <dbReference type="ARBA" id="ARBA00010515"/>
    </source>
</evidence>
<dbReference type="Proteomes" id="UP000236286">
    <property type="component" value="Unassembled WGS sequence"/>
</dbReference>
<proteinExistence type="inferred from homology"/>
<dbReference type="Pfam" id="PF07859">
    <property type="entry name" value="Abhydrolase_3"/>
    <property type="match status" value="1"/>
</dbReference>
<evidence type="ECO:0000313" key="4">
    <source>
        <dbReference type="EMBL" id="PNG25997.1"/>
    </source>
</evidence>
<dbReference type="InterPro" id="IPR029058">
    <property type="entry name" value="AB_hydrolase_fold"/>
</dbReference>
<dbReference type="OrthoDB" id="9806180at2"/>
<comment type="caution">
    <text evidence="4">The sequence shown here is derived from an EMBL/GenBank/DDBJ whole genome shotgun (WGS) entry which is preliminary data.</text>
</comment>
<dbReference type="PANTHER" id="PTHR48081">
    <property type="entry name" value="AB HYDROLASE SUPERFAMILY PROTEIN C4A8.06C"/>
    <property type="match status" value="1"/>
</dbReference>
<dbReference type="Gene3D" id="3.40.50.1820">
    <property type="entry name" value="alpha/beta hydrolase"/>
    <property type="match status" value="1"/>
</dbReference>
<feature type="domain" description="Alpha/beta hydrolase fold-3" evidence="3">
    <location>
        <begin position="68"/>
        <end position="268"/>
    </location>
</feature>
<accession>A0A2J7TGW7</accession>
<dbReference type="InterPro" id="IPR013094">
    <property type="entry name" value="AB_hydrolase_3"/>
</dbReference>
<keyword evidence="2 4" id="KW-0378">Hydrolase</keyword>
<sequence length="294" mass="30728">MISAPARQFWTFIQNSPKLFALPLDMRRRAAERSEGMTSEPRGVAFTPAPDVHGLWAEPPEARPGAAILYFHGGGYVCGSPKSRRKTLGHLALACAARALAPAYRLAPEHPFPAALEDGVFAYQWLLAQGAQPARTIVAGDSAGGGLALATALAARDKGLPPCAGLVLMSPWTDLSLSGESFDSRAAADITCSRAALGEMAGWILAGADPRAPLASPLFADLTGLPPIFALVGGDEVLLDDTIALVRKAAHAGVDALAFVAAGMQHVYPIWSGVFPEADEAIALIGDWAIARTE</sequence>
<comment type="similarity">
    <text evidence="1">Belongs to the 'GDXG' lipolytic enzyme family.</text>
</comment>
<dbReference type="PANTHER" id="PTHR48081:SF30">
    <property type="entry name" value="ACETYL-HYDROLASE LIPR-RELATED"/>
    <property type="match status" value="1"/>
</dbReference>
<dbReference type="GO" id="GO:0004806">
    <property type="term" value="F:triacylglycerol lipase activity"/>
    <property type="evidence" value="ECO:0007669"/>
    <property type="project" value="TreeGrafter"/>
</dbReference>